<proteinExistence type="predicted"/>
<evidence type="ECO:0000256" key="2">
    <source>
        <dbReference type="ARBA" id="ARBA00023136"/>
    </source>
</evidence>
<dbReference type="PANTHER" id="PTHR46825:SF11">
    <property type="entry name" value="PENICILLIN-BINDING PROTEIN 4"/>
    <property type="match status" value="1"/>
</dbReference>
<dbReference type="PANTHER" id="PTHR46825">
    <property type="entry name" value="D-ALANYL-D-ALANINE-CARBOXYPEPTIDASE/ENDOPEPTIDASE AMPH"/>
    <property type="match status" value="1"/>
</dbReference>
<accession>A0A1L8WJE2</accession>
<dbReference type="GO" id="GO:0016020">
    <property type="term" value="C:membrane"/>
    <property type="evidence" value="ECO:0007669"/>
    <property type="project" value="UniProtKB-SubCell"/>
</dbReference>
<evidence type="ECO:0000313" key="5">
    <source>
        <dbReference type="Proteomes" id="UP000182152"/>
    </source>
</evidence>
<evidence type="ECO:0000256" key="1">
    <source>
        <dbReference type="ARBA" id="ARBA00004370"/>
    </source>
</evidence>
<feature type="domain" description="Beta-lactamase-related" evidence="3">
    <location>
        <begin position="80"/>
        <end position="320"/>
    </location>
</feature>
<dbReference type="STRING" id="150033.RV14_GL000275"/>
<dbReference type="Proteomes" id="UP000182152">
    <property type="component" value="Unassembled WGS sequence"/>
</dbReference>
<protein>
    <submittedName>
        <fullName evidence="4">Beta-lactamase</fullName>
    </submittedName>
</protein>
<dbReference type="AlphaFoldDB" id="A0A1L8WJE2"/>
<reference evidence="4 5" key="1">
    <citation type="submission" date="2014-12" db="EMBL/GenBank/DDBJ databases">
        <title>Draft genome sequences of 29 type strains of Enterococci.</title>
        <authorList>
            <person name="Zhong Z."/>
            <person name="Sun Z."/>
            <person name="Liu W."/>
            <person name="Zhang W."/>
            <person name="Zhang H."/>
        </authorList>
    </citation>
    <scope>NUCLEOTIDE SEQUENCE [LARGE SCALE GENOMIC DNA]</scope>
    <source>
        <strain evidence="4 5">DSM 15687</strain>
    </source>
</reference>
<evidence type="ECO:0000259" key="3">
    <source>
        <dbReference type="Pfam" id="PF00144"/>
    </source>
</evidence>
<gene>
    <name evidence="4" type="ORF">RV14_GL000275</name>
</gene>
<name>A0A1L8WJE2_9ENTE</name>
<dbReference type="InterPro" id="IPR050491">
    <property type="entry name" value="AmpC-like"/>
</dbReference>
<dbReference type="InterPro" id="IPR001466">
    <property type="entry name" value="Beta-lactam-related"/>
</dbReference>
<keyword evidence="5" id="KW-1185">Reference proteome</keyword>
<comment type="caution">
    <text evidence="4">The sequence shown here is derived from an EMBL/GenBank/DDBJ whole genome shotgun (WGS) entry which is preliminary data.</text>
</comment>
<keyword evidence="2" id="KW-0472">Membrane</keyword>
<dbReference type="Gene3D" id="3.40.710.10">
    <property type="entry name" value="DD-peptidase/beta-lactamase superfamily"/>
    <property type="match status" value="1"/>
</dbReference>
<dbReference type="InterPro" id="IPR012338">
    <property type="entry name" value="Beta-lactam/transpept-like"/>
</dbReference>
<organism evidence="4 5">
    <name type="scientific">Enterococcus ratti</name>
    <dbReference type="NCBI Taxonomy" id="150033"/>
    <lineage>
        <taxon>Bacteria</taxon>
        <taxon>Bacillati</taxon>
        <taxon>Bacillota</taxon>
        <taxon>Bacilli</taxon>
        <taxon>Lactobacillales</taxon>
        <taxon>Enterococcaceae</taxon>
        <taxon>Enterococcus</taxon>
    </lineage>
</organism>
<sequence>MMKKGKHAKKRTHSFFTFSLLLLSISLISTGIILWQYQPETSDKNKSSQTIVKKHLKLSPDEKKIAEKIHQLLKKNDYIGSIYVKKNNRTILECGYGYANEQIKKPNDPSLYYQIGSIQKAMTALLILKQIALGRLSLDTKLAVFYPQIPSSQFISIKDLLYMKSGLKRTATPSIPLTDEQVIQFSIKHLKLIDYHTYHYEPVNFTLLAGILVQLTHQSYETLLKNELIRPLGLKHTNFYAQVKHSVDHACSYKMSAYNNYCKTLTESPTTIRNELGTGNISMSVYDLNTFFTKVLAGKFLPKKLLCSLWKESSQNHPYRGGVYCGNNYVLAQGNINRFHCAAAFKRDLKDAVVMESNIQADKKIKRTVTDLRNQIYNLIEDSAIL</sequence>
<dbReference type="EMBL" id="JXLB01000011">
    <property type="protein sequence ID" value="OJG81120.1"/>
    <property type="molecule type" value="Genomic_DNA"/>
</dbReference>
<dbReference type="SUPFAM" id="SSF56601">
    <property type="entry name" value="beta-lactamase/transpeptidase-like"/>
    <property type="match status" value="1"/>
</dbReference>
<evidence type="ECO:0000313" key="4">
    <source>
        <dbReference type="EMBL" id="OJG81120.1"/>
    </source>
</evidence>
<comment type="subcellular location">
    <subcellularLocation>
        <location evidence="1">Membrane</location>
    </subcellularLocation>
</comment>
<dbReference type="Pfam" id="PF00144">
    <property type="entry name" value="Beta-lactamase"/>
    <property type="match status" value="1"/>
</dbReference>